<gene>
    <name evidence="1" type="ORF">GB882_05100</name>
</gene>
<evidence type="ECO:0000313" key="1">
    <source>
        <dbReference type="EMBL" id="MPV88036.1"/>
    </source>
</evidence>
<protein>
    <submittedName>
        <fullName evidence="1">Zinc-binding dehydrogenase</fullName>
    </submittedName>
</protein>
<dbReference type="Gene3D" id="3.40.50.720">
    <property type="entry name" value="NAD(P)-binding Rossmann-like Domain"/>
    <property type="match status" value="1"/>
</dbReference>
<name>A0A7J9UTV0_9MICO</name>
<comment type="caution">
    <text evidence="1">The sequence shown here is derived from an EMBL/GenBank/DDBJ whole genome shotgun (WGS) entry which is preliminary data.</text>
</comment>
<organism evidence="1 2">
    <name type="scientific">Georgenia ruanii</name>
    <dbReference type="NCBI Taxonomy" id="348442"/>
    <lineage>
        <taxon>Bacteria</taxon>
        <taxon>Bacillati</taxon>
        <taxon>Actinomycetota</taxon>
        <taxon>Actinomycetes</taxon>
        <taxon>Micrococcales</taxon>
        <taxon>Bogoriellaceae</taxon>
        <taxon>Georgenia</taxon>
    </lineage>
</organism>
<evidence type="ECO:0000313" key="2">
    <source>
        <dbReference type="Proteomes" id="UP000429644"/>
    </source>
</evidence>
<proteinExistence type="predicted"/>
<sequence>MQRGDDVASRFRDLVPLGVDGLVDAALLDHRSTEAIRDDGSMAVVRGWDGQPGRGIKVHQIWVQDYAENSEALRQLVQHVERGELTPRVARTFPAEEAAAAHRQLERGGTRGRIVLEF</sequence>
<dbReference type="AlphaFoldDB" id="A0A7J9UTV0"/>
<keyword evidence="2" id="KW-1185">Reference proteome</keyword>
<dbReference type="RefSeq" id="WP_264372273.1">
    <property type="nucleotide sequence ID" value="NZ_BAAAOT010000003.1"/>
</dbReference>
<reference evidence="1 2" key="1">
    <citation type="submission" date="2019-10" db="EMBL/GenBank/DDBJ databases">
        <title>Georgenia wutianyii sp. nov. and Georgenia yuyongxinii sp. nov. isolated from plateau pika (Ochotona curzoniae) in the Qinghai-Tibet plateau of China.</title>
        <authorList>
            <person name="Tian Z."/>
        </authorList>
    </citation>
    <scope>NUCLEOTIDE SEQUENCE [LARGE SCALE GENOMIC DNA]</scope>
    <source>
        <strain evidence="1 2">JCM 15130</strain>
    </source>
</reference>
<dbReference type="Proteomes" id="UP000429644">
    <property type="component" value="Unassembled WGS sequence"/>
</dbReference>
<dbReference type="Pfam" id="PF13602">
    <property type="entry name" value="ADH_zinc_N_2"/>
    <property type="match status" value="1"/>
</dbReference>
<accession>A0A7J9UTV0</accession>
<dbReference type="Gene3D" id="3.90.180.10">
    <property type="entry name" value="Medium-chain alcohol dehydrogenases, catalytic domain"/>
    <property type="match status" value="1"/>
</dbReference>
<dbReference type="EMBL" id="WHPD01001119">
    <property type="protein sequence ID" value="MPV88036.1"/>
    <property type="molecule type" value="Genomic_DNA"/>
</dbReference>